<feature type="transmembrane region" description="Helical" evidence="8">
    <location>
        <begin position="409"/>
        <end position="430"/>
    </location>
</feature>
<evidence type="ECO:0000256" key="1">
    <source>
        <dbReference type="ARBA" id="ARBA00004141"/>
    </source>
</evidence>
<keyword evidence="6 8" id="KW-0472">Membrane</keyword>
<dbReference type="GO" id="GO:0071944">
    <property type="term" value="C:cell periphery"/>
    <property type="evidence" value="ECO:0007669"/>
    <property type="project" value="TreeGrafter"/>
</dbReference>
<feature type="transmembrane region" description="Helical" evidence="8">
    <location>
        <begin position="20"/>
        <end position="38"/>
    </location>
</feature>
<keyword evidence="5 8" id="KW-1133">Transmembrane helix</keyword>
<gene>
    <name evidence="9" type="ORF">OCTVUL_1B018522</name>
</gene>
<evidence type="ECO:0000256" key="3">
    <source>
        <dbReference type="ARBA" id="ARBA00022676"/>
    </source>
</evidence>
<dbReference type="InterPro" id="IPR004835">
    <property type="entry name" value="Chitin_synth"/>
</dbReference>
<evidence type="ECO:0000256" key="4">
    <source>
        <dbReference type="ARBA" id="ARBA00022692"/>
    </source>
</evidence>
<dbReference type="Proteomes" id="UP001162480">
    <property type="component" value="Chromosome 21"/>
</dbReference>
<reference evidence="9" key="1">
    <citation type="submission" date="2023-08" db="EMBL/GenBank/DDBJ databases">
        <authorList>
            <person name="Alioto T."/>
            <person name="Alioto T."/>
            <person name="Gomez Garrido J."/>
        </authorList>
    </citation>
    <scope>NUCLEOTIDE SEQUENCE</scope>
</reference>
<evidence type="ECO:0000256" key="2">
    <source>
        <dbReference type="ARBA" id="ARBA00012543"/>
    </source>
</evidence>
<dbReference type="GO" id="GO:0006031">
    <property type="term" value="P:chitin biosynthetic process"/>
    <property type="evidence" value="ECO:0007669"/>
    <property type="project" value="TreeGrafter"/>
</dbReference>
<feature type="transmembrane region" description="Helical" evidence="8">
    <location>
        <begin position="717"/>
        <end position="738"/>
    </location>
</feature>
<evidence type="ECO:0000256" key="8">
    <source>
        <dbReference type="SAM" id="Phobius"/>
    </source>
</evidence>
<dbReference type="SUPFAM" id="SSF53448">
    <property type="entry name" value="Nucleotide-diphospho-sugar transferases"/>
    <property type="match status" value="1"/>
</dbReference>
<name>A0AA36BR82_OCTVU</name>
<feature type="transmembrane region" description="Helical" evidence="8">
    <location>
        <begin position="375"/>
        <end position="397"/>
    </location>
</feature>
<feature type="transmembrane region" description="Helical" evidence="8">
    <location>
        <begin position="465"/>
        <end position="489"/>
    </location>
</feature>
<dbReference type="PANTHER" id="PTHR22914:SF42">
    <property type="entry name" value="CHITIN SYNTHASE"/>
    <property type="match status" value="1"/>
</dbReference>
<dbReference type="InterPro" id="IPR029044">
    <property type="entry name" value="Nucleotide-diphossugar_trans"/>
</dbReference>
<feature type="transmembrane region" description="Helical" evidence="8">
    <location>
        <begin position="670"/>
        <end position="688"/>
    </location>
</feature>
<keyword evidence="3" id="KW-0328">Glycosyltransferase</keyword>
<proteinExistence type="predicted"/>
<feature type="transmembrane region" description="Helical" evidence="8">
    <location>
        <begin position="437"/>
        <end position="459"/>
    </location>
</feature>
<comment type="subcellular location">
    <subcellularLocation>
        <location evidence="1">Membrane</location>
        <topology evidence="1">Multi-pass membrane protein</topology>
    </subcellularLocation>
</comment>
<feature type="compositionally biased region" description="Polar residues" evidence="7">
    <location>
        <begin position="907"/>
        <end position="929"/>
    </location>
</feature>
<evidence type="ECO:0000313" key="10">
    <source>
        <dbReference type="Proteomes" id="UP001162480"/>
    </source>
</evidence>
<evidence type="ECO:0000256" key="5">
    <source>
        <dbReference type="ARBA" id="ARBA00022989"/>
    </source>
</evidence>
<accession>A0AA36BR82</accession>
<evidence type="ECO:0000313" key="9">
    <source>
        <dbReference type="EMBL" id="CAI9738242.1"/>
    </source>
</evidence>
<evidence type="ECO:0000256" key="6">
    <source>
        <dbReference type="ARBA" id="ARBA00023136"/>
    </source>
</evidence>
<dbReference type="Pfam" id="PF03142">
    <property type="entry name" value="Chitin_synth_2"/>
    <property type="match status" value="1"/>
</dbReference>
<dbReference type="GO" id="GO:0016020">
    <property type="term" value="C:membrane"/>
    <property type="evidence" value="ECO:0007669"/>
    <property type="project" value="UniProtKB-SubCell"/>
</dbReference>
<sequence length="948" mass="109090">MLRTSYWNEYMECSFEKEHILLGIIWVISLLIVANQIFSSKTERLASSEKLFVKPMYCAINLEQFLFLNKRRNDFRFKSIESSEYHNIPHFVLMRLDIDQCARRHARLYFDLVDPDYYTFEAHLIIDDAFDKDGQINYFVKQLMSVMDSALSCVHNIVLRMKPPTKYDTPYGGRLEWTLPGGNLFMIHMKNKHKIRSKKRWSQVMYMYWILGYRIMSIDGPVHLKRSIAENTYLLTLDGDIEFHPPSFLKLLDRMKKDPRVGAACGRIHPVGSGEDRWLSTLLLKRGYRVEYCAAADAMTFAPEGFKEFFNQRRRWMPSTLANTYDILSDWRTVVKQNNSISLIYLMYQAVLMAISFISPGTIFVLLVGAINRAFPALSLTSTFLLNLVPIVIMILLCKYASTDTQLNFAIILTMIYTVVMMTVLAGLCLEIAGSLFCSTTTIFATLVFMAFVSAALLHPQEFSAIFGGFVFLLAVPTMSIILVIYAMGNLHIVSWGTREVVQQNSQVLSADGNHDMSSSGVSFSALSPMSKTIRKKFQSFINAIRKCFQKSTPEQCDVQHQEILTRIQELESKLNKLTNQQKHEKPFCTVESVGFQEIGTENNAHPNITVNLNHWCDDEVLGQSEIAHISLQESKFWMDFIHKYLQPLKSNPEAQKQKKFSLERLRNKLATLYLLANMSFVLLVLSLENSSFSNDKLTFLISCNFKDVTYDKVRPLSVIFVIVFGVILVCQMLAMLFHRALTIIHIIASIDLNIGHPWQKKAQSNTLQLIRDMQRLDKQVVETDSILTTEDCQEPSSDNYLNLEHKRQPEWVNRLDNNQTCNSLEGHFKENFYRIASRTFAKSKSEQVIYKQRSVGHHVTSLPVLERNTKSNRQIRKCNSAARQIIEEHGRWNPESTEWNEPKMNNIHSNKPNTNTNHHSQGSNFSLFATDSTHSTTEKQFLQETSV</sequence>
<dbReference type="AlphaFoldDB" id="A0AA36BR82"/>
<protein>
    <recommendedName>
        <fullName evidence="2">chitin synthase</fullName>
        <ecNumber evidence="2">2.4.1.16</ecNumber>
    </recommendedName>
</protein>
<keyword evidence="4 8" id="KW-0812">Transmembrane</keyword>
<evidence type="ECO:0000256" key="7">
    <source>
        <dbReference type="SAM" id="MobiDB-lite"/>
    </source>
</evidence>
<organism evidence="9 10">
    <name type="scientific">Octopus vulgaris</name>
    <name type="common">Common octopus</name>
    <dbReference type="NCBI Taxonomy" id="6645"/>
    <lineage>
        <taxon>Eukaryota</taxon>
        <taxon>Metazoa</taxon>
        <taxon>Spiralia</taxon>
        <taxon>Lophotrochozoa</taxon>
        <taxon>Mollusca</taxon>
        <taxon>Cephalopoda</taxon>
        <taxon>Coleoidea</taxon>
        <taxon>Octopodiformes</taxon>
        <taxon>Octopoda</taxon>
        <taxon>Incirrata</taxon>
        <taxon>Octopodidae</taxon>
        <taxon>Octopus</taxon>
    </lineage>
</organism>
<dbReference type="EC" id="2.4.1.16" evidence="2"/>
<keyword evidence="10" id="KW-1185">Reference proteome</keyword>
<feature type="transmembrane region" description="Helical" evidence="8">
    <location>
        <begin position="346"/>
        <end position="368"/>
    </location>
</feature>
<dbReference type="PANTHER" id="PTHR22914">
    <property type="entry name" value="CHITIN SYNTHASE"/>
    <property type="match status" value="1"/>
</dbReference>
<dbReference type="EMBL" id="OX597834">
    <property type="protein sequence ID" value="CAI9738242.1"/>
    <property type="molecule type" value="Genomic_DNA"/>
</dbReference>
<feature type="region of interest" description="Disordered" evidence="7">
    <location>
        <begin position="895"/>
        <end position="929"/>
    </location>
</feature>
<keyword evidence="3" id="KW-0808">Transferase</keyword>
<dbReference type="GO" id="GO:0004100">
    <property type="term" value="F:chitin synthase activity"/>
    <property type="evidence" value="ECO:0007669"/>
    <property type="project" value="UniProtKB-EC"/>
</dbReference>